<keyword evidence="5" id="KW-0472">Membrane</keyword>
<dbReference type="CDD" id="cd16013">
    <property type="entry name" value="AcpA"/>
    <property type="match status" value="1"/>
</dbReference>
<dbReference type="PANTHER" id="PTHR31956:SF1">
    <property type="entry name" value="NON-SPECIFIC PHOSPHOLIPASE C1"/>
    <property type="match status" value="1"/>
</dbReference>
<evidence type="ECO:0000256" key="5">
    <source>
        <dbReference type="SAM" id="Phobius"/>
    </source>
</evidence>
<reference evidence="7 8" key="1">
    <citation type="submission" date="2018-06" db="EMBL/GenBank/DDBJ databases">
        <authorList>
            <consortium name="Pathogen Informatics"/>
            <person name="Doyle S."/>
        </authorList>
    </citation>
    <scope>NUCLEOTIDE SEQUENCE [LARGE SCALE GENOMIC DNA]</scope>
    <source>
        <strain evidence="7 8">NCTC11842</strain>
    </source>
</reference>
<proteinExistence type="inferred from homology"/>
<dbReference type="EMBL" id="JADMCD010000001">
    <property type="protein sequence ID" value="MBF8639754.1"/>
    <property type="molecule type" value="Genomic_DNA"/>
</dbReference>
<accession>A0A2X2C2S1</accession>
<dbReference type="InterPro" id="IPR017768">
    <property type="entry name" value="AcpA"/>
</dbReference>
<dbReference type="PANTHER" id="PTHR31956">
    <property type="entry name" value="NON-SPECIFIC PHOSPHOLIPASE C4-RELATED"/>
    <property type="match status" value="1"/>
</dbReference>
<reference evidence="6 9" key="2">
    <citation type="submission" date="2020-10" db="EMBL/GenBank/DDBJ databases">
        <title>Genome sequences of Pseudomonas isolates.</title>
        <authorList>
            <person name="Wessels L."/>
            <person name="Reich F."/>
            <person name="Hammerl J."/>
        </authorList>
    </citation>
    <scope>NUCLEOTIDE SEQUENCE [LARGE SCALE GENOMIC DNA]</scope>
    <source>
        <strain evidence="6 9">20-MO00624-0</strain>
    </source>
</reference>
<keyword evidence="5" id="KW-1133">Transmembrane helix</keyword>
<dbReference type="EC" id="3.1.4.3" evidence="2"/>
<feature type="region of interest" description="Disordered" evidence="4">
    <location>
        <begin position="296"/>
        <end position="318"/>
    </location>
</feature>
<dbReference type="InterPro" id="IPR017850">
    <property type="entry name" value="Alkaline_phosphatase_core_sf"/>
</dbReference>
<evidence type="ECO:0000256" key="3">
    <source>
        <dbReference type="ARBA" id="ARBA00022801"/>
    </source>
</evidence>
<dbReference type="Proteomes" id="UP000250443">
    <property type="component" value="Unassembled WGS sequence"/>
</dbReference>
<dbReference type="Gene3D" id="3.40.720.10">
    <property type="entry name" value="Alkaline Phosphatase, subunit A"/>
    <property type="match status" value="2"/>
</dbReference>
<dbReference type="EMBL" id="UAUF01000008">
    <property type="protein sequence ID" value="SPZ03022.1"/>
    <property type="molecule type" value="Genomic_DNA"/>
</dbReference>
<keyword evidence="3 7" id="KW-0378">Hydrolase</keyword>
<evidence type="ECO:0000313" key="9">
    <source>
        <dbReference type="Proteomes" id="UP000626180"/>
    </source>
</evidence>
<evidence type="ECO:0000256" key="4">
    <source>
        <dbReference type="SAM" id="MobiDB-lite"/>
    </source>
</evidence>
<dbReference type="Proteomes" id="UP000626180">
    <property type="component" value="Unassembled WGS sequence"/>
</dbReference>
<gene>
    <name evidence="7" type="primary">acpA</name>
    <name evidence="6" type="ORF">IRZ65_03510</name>
    <name evidence="7" type="ORF">NCTC11842_00992</name>
</gene>
<dbReference type="RefSeq" id="WP_010796935.1">
    <property type="nucleotide sequence ID" value="NZ_CP069262.1"/>
</dbReference>
<feature type="compositionally biased region" description="Pro residues" evidence="4">
    <location>
        <begin position="297"/>
        <end position="308"/>
    </location>
</feature>
<organism evidence="7 8">
    <name type="scientific">Pseudomonas luteola</name>
    <dbReference type="NCBI Taxonomy" id="47886"/>
    <lineage>
        <taxon>Bacteria</taxon>
        <taxon>Pseudomonadati</taxon>
        <taxon>Pseudomonadota</taxon>
        <taxon>Gammaproteobacteria</taxon>
        <taxon>Pseudomonadales</taxon>
        <taxon>Pseudomonadaceae</taxon>
        <taxon>Pseudomonas</taxon>
    </lineage>
</organism>
<evidence type="ECO:0000256" key="1">
    <source>
        <dbReference type="ARBA" id="ARBA00009717"/>
    </source>
</evidence>
<comment type="similarity">
    <text evidence="1">Belongs to the bacterial phospholipase C family.</text>
</comment>
<dbReference type="GO" id="GO:0034480">
    <property type="term" value="F:phosphatidylcholine phospholipase C activity"/>
    <property type="evidence" value="ECO:0007669"/>
    <property type="project" value="UniProtKB-EC"/>
</dbReference>
<dbReference type="PROSITE" id="PS51318">
    <property type="entry name" value="TAT"/>
    <property type="match status" value="1"/>
</dbReference>
<sequence>MKDDDRNKPDSTLEKSRRRFLIGAGVVGLGLGLPGLDRMGMAEAAERKAFDHSLKRQIKNVVVIYAENRSFNNLFGNFPGVSKPLSAVNAKHFQQKDRNGQPLPHLPKIWGGLVPMAQTIDGQQYLITEDQISGLSNAPFPLKDAQGKPLNPGLITRDLVHAFYQNQMQINGGRNDGFVAWGDSGALVMGYYSQPEKLRLWKLAQEFTLCDNFFMAAFGGSFLNHQFLISGRAPFYPNHTTSPAKDKVAVLKGKNPLDYELALADNSPASALDGRPVFVNPGALSPDGYAINTMLPPYQPSQIPPPAGGDPALSDPTNPSVLPPQTHATIGDLLSAKGVDWAWYSGGWQAALEGNGADTRFQAHHQPFNYFKRFAPGTAAREQHIRDGGIGDDPSTNRFLADIDAGRLPPVTFYKPQGSLNLHAGYADVASGDQHIAKVIEHLQKGPQWENTVVVITFDENGGWWDHVAPPKGDRWGPGTRIPALVVSPFARKGHVDHDLYDTTSILRLITRLHGLPPLKGLVERDIARVTYGLAPLGDLTGALTIR</sequence>
<keyword evidence="9" id="KW-1185">Reference proteome</keyword>
<feature type="transmembrane region" description="Helical" evidence="5">
    <location>
        <begin position="20"/>
        <end position="36"/>
    </location>
</feature>
<evidence type="ECO:0000313" key="7">
    <source>
        <dbReference type="EMBL" id="SPZ03022.1"/>
    </source>
</evidence>
<dbReference type="GO" id="GO:0003993">
    <property type="term" value="F:acid phosphatase activity"/>
    <property type="evidence" value="ECO:0007669"/>
    <property type="project" value="InterPro"/>
</dbReference>
<evidence type="ECO:0000256" key="2">
    <source>
        <dbReference type="ARBA" id="ARBA00012018"/>
    </source>
</evidence>
<protein>
    <recommendedName>
        <fullName evidence="2">phospholipase C</fullName>
        <ecNumber evidence="2">3.1.4.3</ecNumber>
    </recommendedName>
</protein>
<dbReference type="InterPro" id="IPR006311">
    <property type="entry name" value="TAT_signal"/>
</dbReference>
<keyword evidence="5" id="KW-0812">Transmembrane</keyword>
<dbReference type="SUPFAM" id="SSF53649">
    <property type="entry name" value="Alkaline phosphatase-like"/>
    <property type="match status" value="1"/>
</dbReference>
<dbReference type="InterPro" id="IPR007312">
    <property type="entry name" value="Phosphoesterase"/>
</dbReference>
<dbReference type="Pfam" id="PF04185">
    <property type="entry name" value="Phosphoesterase"/>
    <property type="match status" value="1"/>
</dbReference>
<evidence type="ECO:0000313" key="8">
    <source>
        <dbReference type="Proteomes" id="UP000250443"/>
    </source>
</evidence>
<dbReference type="NCBIfam" id="TIGR03397">
    <property type="entry name" value="acid_phos_Burk"/>
    <property type="match status" value="1"/>
</dbReference>
<dbReference type="AlphaFoldDB" id="A0A2X2C2S1"/>
<evidence type="ECO:0000313" key="6">
    <source>
        <dbReference type="EMBL" id="MBF8639754.1"/>
    </source>
</evidence>
<name>A0A2X2C2S1_PSELU</name>